<proteinExistence type="predicted"/>
<dbReference type="Proteomes" id="UP000324575">
    <property type="component" value="Unassembled WGS sequence"/>
</dbReference>
<evidence type="ECO:0000313" key="2">
    <source>
        <dbReference type="Proteomes" id="UP000324575"/>
    </source>
</evidence>
<evidence type="ECO:0008006" key="3">
    <source>
        <dbReference type="Google" id="ProtNLM"/>
    </source>
</evidence>
<organism evidence="1 2">
    <name type="scientific">Candidatus Ordinivivax streblomastigis</name>
    <dbReference type="NCBI Taxonomy" id="2540710"/>
    <lineage>
        <taxon>Bacteria</taxon>
        <taxon>Pseudomonadati</taxon>
        <taxon>Bacteroidota</taxon>
        <taxon>Bacteroidia</taxon>
        <taxon>Bacteroidales</taxon>
        <taxon>Candidatus Ordinivivax</taxon>
    </lineage>
</organism>
<reference evidence="1 2" key="1">
    <citation type="submission" date="2019-03" db="EMBL/GenBank/DDBJ databases">
        <title>Single cell metagenomics reveals metabolic interactions within the superorganism composed of flagellate Streblomastix strix and complex community of Bacteroidetes bacteria on its surface.</title>
        <authorList>
            <person name="Treitli S.C."/>
            <person name="Kolisko M."/>
            <person name="Husnik F."/>
            <person name="Keeling P."/>
            <person name="Hampl V."/>
        </authorList>
    </citation>
    <scope>NUCLEOTIDE SEQUENCE [LARGE SCALE GENOMIC DNA]</scope>
    <source>
        <strain evidence="1">St1</strain>
    </source>
</reference>
<protein>
    <recommendedName>
        <fullName evidence="3">Gliding motility protein GldB</fullName>
    </recommendedName>
</protein>
<dbReference type="PROSITE" id="PS51257">
    <property type="entry name" value="PROKAR_LIPOPROTEIN"/>
    <property type="match status" value="1"/>
</dbReference>
<sequence length="327" mass="38624">MYIRFYFCLIFSFSLLSCSHKKVFSESNPDLQIVRFDSNLYNYLTDNKEDSNIISSKFFLDEWGEKVIHIGKSDSAGFYERLHNYFSEPTLMALFRDEQVQFADISDINTELSAGMETLLQHLRTLKQPKIYMHISGLNQNVIVNDEFLSLSADKYMGSDYPLYQEFFYDYQRQLMSPDRIVPDYLLGFLMANFPFKGNDEVLLDKMLYEGKLRYLISQVLPNRKAHEIVAYTSQQYDWCKNHESHIWKTILENQHLFQADFVRTELYLKEAPYTPSLPSESPGRVGIWLGYQIISSYMKHQSKTTWQELMEQTESLKLLQESKYKP</sequence>
<dbReference type="AlphaFoldDB" id="A0A5M8P039"/>
<dbReference type="Pfam" id="PF25594">
    <property type="entry name" value="GldB_lipo"/>
    <property type="match status" value="1"/>
</dbReference>
<gene>
    <name evidence="1" type="ORF">EZS26_002104</name>
</gene>
<name>A0A5M8P039_9BACT</name>
<evidence type="ECO:0000313" key="1">
    <source>
        <dbReference type="EMBL" id="KAA6301795.1"/>
    </source>
</evidence>
<dbReference type="InterPro" id="IPR019853">
    <property type="entry name" value="GldB-like"/>
</dbReference>
<dbReference type="EMBL" id="SNRX01000014">
    <property type="protein sequence ID" value="KAA6301795.1"/>
    <property type="molecule type" value="Genomic_DNA"/>
</dbReference>
<accession>A0A5M8P039</accession>
<comment type="caution">
    <text evidence="1">The sequence shown here is derived from an EMBL/GenBank/DDBJ whole genome shotgun (WGS) entry which is preliminary data.</text>
</comment>